<dbReference type="Proteomes" id="UP000805704">
    <property type="component" value="Chromosome 17"/>
</dbReference>
<protein>
    <submittedName>
        <fullName evidence="1">Cysteine-rich secretory protein LCCL domain-containing 1</fullName>
    </submittedName>
</protein>
<accession>A0ACB7F5H8</accession>
<dbReference type="EMBL" id="CM024805">
    <property type="protein sequence ID" value="KAG8009424.1"/>
    <property type="molecule type" value="Genomic_DNA"/>
</dbReference>
<comment type="caution">
    <text evidence="1">The sequence shown here is derived from an EMBL/GenBank/DDBJ whole genome shotgun (WGS) entry which is preliminary data.</text>
</comment>
<organism evidence="1 2">
    <name type="scientific">Nibea albiflora</name>
    <name type="common">Yellow drum</name>
    <name type="synonym">Corvina albiflora</name>
    <dbReference type="NCBI Taxonomy" id="240163"/>
    <lineage>
        <taxon>Eukaryota</taxon>
        <taxon>Metazoa</taxon>
        <taxon>Chordata</taxon>
        <taxon>Craniata</taxon>
        <taxon>Vertebrata</taxon>
        <taxon>Euteleostomi</taxon>
        <taxon>Actinopterygii</taxon>
        <taxon>Neopterygii</taxon>
        <taxon>Teleostei</taxon>
        <taxon>Neoteleostei</taxon>
        <taxon>Acanthomorphata</taxon>
        <taxon>Eupercaria</taxon>
        <taxon>Sciaenidae</taxon>
        <taxon>Nibea</taxon>
    </lineage>
</organism>
<keyword evidence="2" id="KW-1185">Reference proteome</keyword>
<gene>
    <name evidence="1" type="primary">CRISPLD1.2</name>
    <name evidence="1" type="ORF">GBF38_017703</name>
</gene>
<name>A0ACB7F5H8_NIBAL</name>
<proteinExistence type="predicted"/>
<evidence type="ECO:0000313" key="2">
    <source>
        <dbReference type="Proteomes" id="UP000805704"/>
    </source>
</evidence>
<reference evidence="1" key="1">
    <citation type="submission" date="2020-04" db="EMBL/GenBank/DDBJ databases">
        <title>A chromosome-scale assembly and high-density genetic map of the yellow drum (Nibea albiflora) genome.</title>
        <authorList>
            <person name="Xu D."/>
            <person name="Zhang W."/>
            <person name="Chen R."/>
            <person name="Tan P."/>
            <person name="Wang L."/>
            <person name="Song H."/>
            <person name="Tian L."/>
            <person name="Zhu Q."/>
            <person name="Wang B."/>
        </authorList>
    </citation>
    <scope>NUCLEOTIDE SEQUENCE</scope>
    <source>
        <strain evidence="1">ZJHYS-2018</strain>
    </source>
</reference>
<sequence length="807" mass="91835">MRHVLHWLRGVSLLMLLQTATSMVMLPNSTGWEQILDKYLDEEGDWWEAKHRGKRAITDSDAQLILDLHNKLRGQVYPPASNMEYMEWDTELERTAEEWAETCLWEHGPASLLPQIGQNLGAHWGRYRPPTFHVQAWYDEVKDYSFPYPQECNPYCPFRCSGPVCTHYTQLVWATSSRIGCAINLCYNMNVWGQIWAKAVYLVCNYSPKGNWWGHSPYKHGTPCSACPPSYGGGCKDNLCYKDDSPNPPQEETEENNFIEPEAPRTPQKPRPRPSKPEPPNLPAPAPTKPPTEDLQKNEVVNTQQMSQLVTCDTKLRDQCKGTPCNRYECPAGCLDATGRVVGTVYYEMQSSVCRAGLHAGVIDNDGGWMDVARQGRKDYFIKSNKNGVQSVGKYQSANSFTVSRVAVKAITCETTVAQLCPYQKPATHCPRLYCPRNCLEENPHISRVIGTRIYSDKSSICRAAVHAGVFRNDVGGYIDVMPVDKRKHYIASYQNGIFSERYGSYSLPLTMASNFNDIVKQGYVRIRSKKLGITELHNIKNITRMPRETKKHAVAIIFCDDTSKTFSCESELDAEEWCKLLCVECLGSRLNDISLGEPDLLAAGVQREQNERFNVYLMPTPNLDIYGECTMQITHENIYLWDIHNARLKLVMWPLSSLRRYGRDSTWFTFESGRMCDTGEGLFTFQTREGEMIYQRVHSATLAIAQQHERMMEEMEKSSQIHSRETLTKSISLPRSAYWQHITRQNSVGDLYSYQGSGLTMTFIPRAQTFPSFLSDEPEREESQHQEEAPSPSSGCESSCSLRPLQ</sequence>
<evidence type="ECO:0000313" key="1">
    <source>
        <dbReference type="EMBL" id="KAG8009424.1"/>
    </source>
</evidence>